<organism evidence="4 5">
    <name type="scientific">Verticiella sediminum</name>
    <dbReference type="NCBI Taxonomy" id="1247510"/>
    <lineage>
        <taxon>Bacteria</taxon>
        <taxon>Pseudomonadati</taxon>
        <taxon>Pseudomonadota</taxon>
        <taxon>Betaproteobacteria</taxon>
        <taxon>Burkholderiales</taxon>
        <taxon>Alcaligenaceae</taxon>
        <taxon>Verticiella</taxon>
    </lineage>
</organism>
<evidence type="ECO:0000256" key="2">
    <source>
        <dbReference type="SAM" id="Phobius"/>
    </source>
</evidence>
<dbReference type="InterPro" id="IPR050400">
    <property type="entry name" value="Bact_Cytoskel_RodZ"/>
</dbReference>
<dbReference type="InterPro" id="IPR010982">
    <property type="entry name" value="Lambda_DNA-bd_dom_sf"/>
</dbReference>
<reference evidence="4 5" key="1">
    <citation type="submission" date="2019-07" db="EMBL/GenBank/DDBJ databases">
        <title>Qingshengfaniella alkalisoli gen. nov., sp. nov., isolated from saline soil.</title>
        <authorList>
            <person name="Xu L."/>
            <person name="Huang X.-X."/>
            <person name="Sun J.-Q."/>
        </authorList>
    </citation>
    <scope>NUCLEOTIDE SEQUENCE [LARGE SCALE GENOMIC DNA]</scope>
    <source>
        <strain evidence="4 5">DSM 27279</strain>
    </source>
</reference>
<dbReference type="Gene3D" id="1.10.260.40">
    <property type="entry name" value="lambda repressor-like DNA-binding domains"/>
    <property type="match status" value="1"/>
</dbReference>
<name>A0A556ADU4_9BURK</name>
<gene>
    <name evidence="4" type="ORF">FOZ76_19310</name>
</gene>
<dbReference type="PANTHER" id="PTHR34475">
    <property type="match status" value="1"/>
</dbReference>
<feature type="compositionally biased region" description="Pro residues" evidence="1">
    <location>
        <begin position="205"/>
        <end position="223"/>
    </location>
</feature>
<keyword evidence="5" id="KW-1185">Reference proteome</keyword>
<dbReference type="RefSeq" id="WP_143949920.1">
    <property type="nucleotide sequence ID" value="NZ_BAABMB010000003.1"/>
</dbReference>
<feature type="region of interest" description="Disordered" evidence="1">
    <location>
        <begin position="240"/>
        <end position="275"/>
    </location>
</feature>
<dbReference type="AlphaFoldDB" id="A0A556ADU4"/>
<dbReference type="OrthoDB" id="8561330at2"/>
<evidence type="ECO:0000313" key="5">
    <source>
        <dbReference type="Proteomes" id="UP000318405"/>
    </source>
</evidence>
<dbReference type="PANTHER" id="PTHR34475:SF1">
    <property type="entry name" value="CYTOSKELETON PROTEIN RODZ"/>
    <property type="match status" value="1"/>
</dbReference>
<protein>
    <submittedName>
        <fullName evidence="4">DUF4115 domain-containing protein</fullName>
    </submittedName>
</protein>
<feature type="transmembrane region" description="Helical" evidence="2">
    <location>
        <begin position="140"/>
        <end position="165"/>
    </location>
</feature>
<feature type="compositionally biased region" description="Low complexity" evidence="1">
    <location>
        <begin position="256"/>
        <end position="275"/>
    </location>
</feature>
<keyword evidence="2" id="KW-0472">Membrane</keyword>
<sequence>MTQQSQSGIEHFMAAGSASGSEPPARAAASATGGASFGASLRALREARHWTVADVSARLKFAPRQIEALEADQWENLPQGPSLRGLVRNYARLLEQDPDTMMRAIPAHLQHQPPRSAGSFTGMAVGEPLPRTRGGGPRRWLAMLFWLIVVCVLALAAYLVVVWWLPRMGDARPEPAGNELGLPLSMSNGANGAASTGQIVLPPATQVPPVEPPPAAPVAPMAPPVPATPANPLAPAASAIAQGGTPAAPDAPAPAEPEAGTQAEQAAAPADATPPAVALGNQVGLNVTSASWVEVRDASGAVVLSATLQPGNQQEVTANPPVRLVIGNANGVTLSWRGAPIDLAPHQRGNVARLTLE</sequence>
<dbReference type="GO" id="GO:0003677">
    <property type="term" value="F:DNA binding"/>
    <property type="evidence" value="ECO:0007669"/>
    <property type="project" value="InterPro"/>
</dbReference>
<evidence type="ECO:0000313" key="4">
    <source>
        <dbReference type="EMBL" id="TSH91046.1"/>
    </source>
</evidence>
<dbReference type="Proteomes" id="UP000318405">
    <property type="component" value="Unassembled WGS sequence"/>
</dbReference>
<evidence type="ECO:0000256" key="1">
    <source>
        <dbReference type="SAM" id="MobiDB-lite"/>
    </source>
</evidence>
<dbReference type="EMBL" id="VLTJ01000038">
    <property type="protein sequence ID" value="TSH91046.1"/>
    <property type="molecule type" value="Genomic_DNA"/>
</dbReference>
<keyword evidence="2" id="KW-0812">Transmembrane</keyword>
<comment type="caution">
    <text evidence="4">The sequence shown here is derived from an EMBL/GenBank/DDBJ whole genome shotgun (WGS) entry which is preliminary data.</text>
</comment>
<dbReference type="Pfam" id="PF13413">
    <property type="entry name" value="HTH_25"/>
    <property type="match status" value="1"/>
</dbReference>
<feature type="domain" description="Cytoskeleton protein RodZ-like C-terminal" evidence="3">
    <location>
        <begin position="285"/>
        <end position="355"/>
    </location>
</feature>
<evidence type="ECO:0000259" key="3">
    <source>
        <dbReference type="Pfam" id="PF13464"/>
    </source>
</evidence>
<feature type="region of interest" description="Disordered" evidence="1">
    <location>
        <begin position="203"/>
        <end position="223"/>
    </location>
</feature>
<proteinExistence type="predicted"/>
<keyword evidence="2" id="KW-1133">Transmembrane helix</keyword>
<dbReference type="Pfam" id="PF13464">
    <property type="entry name" value="RodZ_C"/>
    <property type="match status" value="1"/>
</dbReference>
<dbReference type="InterPro" id="IPR025194">
    <property type="entry name" value="RodZ-like_C"/>
</dbReference>
<accession>A0A556ADU4</accession>